<dbReference type="KEGG" id="aaxa:NCTC10138_00909"/>
<keyword evidence="1" id="KW-0547">Nucleotide-binding</keyword>
<dbReference type="EMBL" id="LR215048">
    <property type="protein sequence ID" value="VEU80533.1"/>
    <property type="molecule type" value="Genomic_DNA"/>
</dbReference>
<name>A0A449BDJ5_HAPAX</name>
<dbReference type="SMART" id="SM00382">
    <property type="entry name" value="AAA"/>
    <property type="match status" value="1"/>
</dbReference>
<keyword evidence="6" id="KW-1185">Reference proteome</keyword>
<accession>A0A449BDJ5</accession>
<dbReference type="Proteomes" id="UP000289841">
    <property type="component" value="Chromosome"/>
</dbReference>
<keyword evidence="2 5" id="KW-0067">ATP-binding</keyword>
<keyword evidence="5" id="KW-0378">Hydrolase</keyword>
<dbReference type="PROSITE" id="PS50893">
    <property type="entry name" value="ABC_TRANSPORTER_2"/>
    <property type="match status" value="1"/>
</dbReference>
<gene>
    <name evidence="5" type="primary">macB_9</name>
    <name evidence="5" type="ORF">NCTC10138_00909</name>
</gene>
<dbReference type="GO" id="GO:0005524">
    <property type="term" value="F:ATP binding"/>
    <property type="evidence" value="ECO:0007669"/>
    <property type="project" value="UniProtKB-KW"/>
</dbReference>
<dbReference type="InterPro" id="IPR003439">
    <property type="entry name" value="ABC_transporter-like_ATP-bd"/>
</dbReference>
<dbReference type="Pfam" id="PF00005">
    <property type="entry name" value="ABC_tran"/>
    <property type="match status" value="1"/>
</dbReference>
<evidence type="ECO:0000256" key="3">
    <source>
        <dbReference type="SAM" id="Phobius"/>
    </source>
</evidence>
<dbReference type="STRING" id="1278311.GCA_000428705_00524"/>
<feature type="domain" description="ABC transporter" evidence="4">
    <location>
        <begin position="2"/>
        <end position="230"/>
    </location>
</feature>
<reference evidence="5 6" key="1">
    <citation type="submission" date="2019-01" db="EMBL/GenBank/DDBJ databases">
        <authorList>
            <consortium name="Pathogen Informatics"/>
        </authorList>
    </citation>
    <scope>NUCLEOTIDE SEQUENCE [LARGE SCALE GENOMIC DNA]</scope>
    <source>
        <strain evidence="5 6">NCTC10138</strain>
    </source>
</reference>
<keyword evidence="3" id="KW-0812">Transmembrane</keyword>
<dbReference type="AlphaFoldDB" id="A0A449BDJ5"/>
<keyword evidence="3" id="KW-0472">Membrane</keyword>
<dbReference type="InterPro" id="IPR003593">
    <property type="entry name" value="AAA+_ATPase"/>
</dbReference>
<sequence length="688" mass="80424">MIKLTNVSKGYFKNGKYEYVLDDINLEINSCGLITLLGENGSGKTTLLKIIAKKIDMSRGEYDINFTDENVTDSKLITYMGHEYNYIDHLTVFENVYESMLINKGASFKIDEVNDYLKITNLFNEKDTKASNLSEGEKQRLSIIRTVIKDSYVYIYDEPTSKLNLENIKIIKDLIVKQAKKKIVIIATHEKLFLDESDRIIKLANGKIVSDEQKIKSNNTISVNENRTENEVNLVIKTILKTDLLRKPSNLFPKFFYTLLVLVITLLAILNFNYNKIYYGNYFDNYVEVARKDGKEFSSNEYEKFSNNKYIENVYVNEIIYYVEDYASNSQKLVNVYSSSNFKTDDLIIGRLPKNANEIVLTSEYLKYYQLHTNDFYYQSNIKNMKVIGISNEYNIVSKEKFIELIGNSMFKKNGIRIKGNGFDKTYISIINFLKFNEELKEDEYIINIGNEMEESSEFLKNLNDENKVFLAKTNTEVIFEIDPIVKHVSGSLASVEINYKTFEKIISQYKDEFSIKYNDYSSDLIRLKINKYSDFLKLENSIGNDYVFLTNNHILNERYKDNYFDILVFITLFLCFIYLNLKIYLRIITKKELKNIEKRIENGLNSNLINLINMIKNTIVFIASLIFSILCVYIIKIFFPYLSAYFKVSQFWVLISIFFSIIVLKMFLSIKIFSKKEKNGGSTIWLN</sequence>
<dbReference type="Gene3D" id="3.40.50.300">
    <property type="entry name" value="P-loop containing nucleotide triphosphate hydrolases"/>
    <property type="match status" value="1"/>
</dbReference>
<dbReference type="SUPFAM" id="SSF52540">
    <property type="entry name" value="P-loop containing nucleoside triphosphate hydrolases"/>
    <property type="match status" value="1"/>
</dbReference>
<evidence type="ECO:0000313" key="6">
    <source>
        <dbReference type="Proteomes" id="UP000289841"/>
    </source>
</evidence>
<evidence type="ECO:0000256" key="1">
    <source>
        <dbReference type="ARBA" id="ARBA00022741"/>
    </source>
</evidence>
<dbReference type="PANTHER" id="PTHR24220">
    <property type="entry name" value="IMPORT ATP-BINDING PROTEIN"/>
    <property type="match status" value="1"/>
</dbReference>
<evidence type="ECO:0000256" key="2">
    <source>
        <dbReference type="ARBA" id="ARBA00022840"/>
    </source>
</evidence>
<feature type="transmembrane region" description="Helical" evidence="3">
    <location>
        <begin position="564"/>
        <end position="582"/>
    </location>
</feature>
<dbReference type="GO" id="GO:0022857">
    <property type="term" value="F:transmembrane transporter activity"/>
    <property type="evidence" value="ECO:0007669"/>
    <property type="project" value="TreeGrafter"/>
</dbReference>
<dbReference type="GO" id="GO:0016887">
    <property type="term" value="F:ATP hydrolysis activity"/>
    <property type="evidence" value="ECO:0007669"/>
    <property type="project" value="InterPro"/>
</dbReference>
<organism evidence="5 6">
    <name type="scientific">Haploplasma axanthum</name>
    <name type="common">Acholeplasma axanthum</name>
    <dbReference type="NCBI Taxonomy" id="29552"/>
    <lineage>
        <taxon>Bacteria</taxon>
        <taxon>Bacillati</taxon>
        <taxon>Mycoplasmatota</taxon>
        <taxon>Mollicutes</taxon>
        <taxon>Acholeplasmatales</taxon>
        <taxon>Acholeplasmataceae</taxon>
        <taxon>Haploplasma</taxon>
    </lineage>
</organism>
<dbReference type="InterPro" id="IPR015854">
    <property type="entry name" value="ABC_transpr_LolD-like"/>
</dbReference>
<feature type="transmembrane region" description="Helical" evidence="3">
    <location>
        <begin position="255"/>
        <end position="274"/>
    </location>
</feature>
<dbReference type="OrthoDB" id="9802264at2"/>
<keyword evidence="3" id="KW-1133">Transmembrane helix</keyword>
<proteinExistence type="predicted"/>
<feature type="transmembrane region" description="Helical" evidence="3">
    <location>
        <begin position="652"/>
        <end position="669"/>
    </location>
</feature>
<evidence type="ECO:0000313" key="5">
    <source>
        <dbReference type="EMBL" id="VEU80533.1"/>
    </source>
</evidence>
<dbReference type="EC" id="3.6.3.-" evidence="5"/>
<feature type="transmembrane region" description="Helical" evidence="3">
    <location>
        <begin position="620"/>
        <end position="640"/>
    </location>
</feature>
<protein>
    <submittedName>
        <fullName evidence="5">ABC transporter ATP-binding protein</fullName>
        <ecNumber evidence="5">3.6.3.-</ecNumber>
    </submittedName>
</protein>
<dbReference type="PANTHER" id="PTHR24220:SF659">
    <property type="entry name" value="TRANSPORTER, PUTATIVE-RELATED"/>
    <property type="match status" value="1"/>
</dbReference>
<evidence type="ECO:0000259" key="4">
    <source>
        <dbReference type="PROSITE" id="PS50893"/>
    </source>
</evidence>
<dbReference type="GO" id="GO:0005886">
    <property type="term" value="C:plasma membrane"/>
    <property type="evidence" value="ECO:0007669"/>
    <property type="project" value="TreeGrafter"/>
</dbReference>
<dbReference type="InterPro" id="IPR027417">
    <property type="entry name" value="P-loop_NTPase"/>
</dbReference>